<evidence type="ECO:0000313" key="16">
    <source>
        <dbReference type="EMBL" id="RGS10669.1"/>
    </source>
</evidence>
<dbReference type="Proteomes" id="UP000260862">
    <property type="component" value="Unassembled WGS sequence"/>
</dbReference>
<evidence type="ECO:0000256" key="6">
    <source>
        <dbReference type="ARBA" id="ARBA00022538"/>
    </source>
</evidence>
<dbReference type="RefSeq" id="WP_117671995.1">
    <property type="nucleotide sequence ID" value="NZ_CABOGR010000010.1"/>
</dbReference>
<feature type="binding site" evidence="12">
    <location>
        <position position="451"/>
    </location>
    <ligand>
        <name>K(+)</name>
        <dbReference type="ChEBI" id="CHEBI:29103"/>
    </ligand>
</feature>
<dbReference type="EMBL" id="QRUY01000001">
    <property type="protein sequence ID" value="RGS10669.1"/>
    <property type="molecule type" value="Genomic_DNA"/>
</dbReference>
<protein>
    <submittedName>
        <fullName evidence="14">TrkH family potassium uptake protein</fullName>
    </submittedName>
</protein>
<keyword evidence="4" id="KW-1003">Cell membrane</keyword>
<comment type="caution">
    <text evidence="14">The sequence shown here is derived from an EMBL/GenBank/DDBJ whole genome shotgun (WGS) entry which is preliminary data.</text>
</comment>
<evidence type="ECO:0000256" key="7">
    <source>
        <dbReference type="ARBA" id="ARBA00022692"/>
    </source>
</evidence>
<dbReference type="InterPro" id="IPR004772">
    <property type="entry name" value="TrkH"/>
</dbReference>
<feature type="binding site" evidence="12">
    <location>
        <position position="450"/>
    </location>
    <ligand>
        <name>K(+)</name>
        <dbReference type="ChEBI" id="CHEBI:29103"/>
    </ligand>
</feature>
<keyword evidence="12" id="KW-0479">Metal-binding</keyword>
<keyword evidence="10" id="KW-0406">Ion transport</keyword>
<dbReference type="Pfam" id="PF02386">
    <property type="entry name" value="TrkH"/>
    <property type="match status" value="1"/>
</dbReference>
<evidence type="ECO:0000256" key="11">
    <source>
        <dbReference type="ARBA" id="ARBA00023136"/>
    </source>
</evidence>
<feature type="binding site" evidence="12">
    <location>
        <position position="130"/>
    </location>
    <ligand>
        <name>K(+)</name>
        <dbReference type="ChEBI" id="CHEBI:29103"/>
    </ligand>
</feature>
<feature type="transmembrane region" description="Helical" evidence="13">
    <location>
        <begin position="151"/>
        <end position="171"/>
    </location>
</feature>
<evidence type="ECO:0000313" key="14">
    <source>
        <dbReference type="EMBL" id="RGK56478.1"/>
    </source>
</evidence>
<feature type="transmembrane region" description="Helical" evidence="13">
    <location>
        <begin position="88"/>
        <end position="109"/>
    </location>
</feature>
<feature type="binding site" evidence="12">
    <location>
        <position position="238"/>
    </location>
    <ligand>
        <name>K(+)</name>
        <dbReference type="ChEBI" id="CHEBI:29103"/>
    </ligand>
</feature>
<evidence type="ECO:0000313" key="17">
    <source>
        <dbReference type="Proteomes" id="UP000260780"/>
    </source>
</evidence>
<keyword evidence="7 13" id="KW-0812">Transmembrane</keyword>
<feature type="transmembrane region" description="Helical" evidence="13">
    <location>
        <begin position="24"/>
        <end position="49"/>
    </location>
</feature>
<feature type="transmembrane region" description="Helical" evidence="13">
    <location>
        <begin position="444"/>
        <end position="467"/>
    </location>
</feature>
<evidence type="ECO:0000256" key="13">
    <source>
        <dbReference type="SAM" id="Phobius"/>
    </source>
</evidence>
<feature type="transmembrane region" description="Helical" evidence="13">
    <location>
        <begin position="416"/>
        <end position="437"/>
    </location>
</feature>
<feature type="transmembrane region" description="Helical" evidence="13">
    <location>
        <begin position="297"/>
        <end position="314"/>
    </location>
</feature>
<evidence type="ECO:0000256" key="5">
    <source>
        <dbReference type="ARBA" id="ARBA00022519"/>
    </source>
</evidence>
<dbReference type="PANTHER" id="PTHR32024:SF2">
    <property type="entry name" value="TRK SYSTEM POTASSIUM UPTAKE PROTEIN TRKG-RELATED"/>
    <property type="match status" value="1"/>
</dbReference>
<evidence type="ECO:0000313" key="18">
    <source>
        <dbReference type="Proteomes" id="UP000260862"/>
    </source>
</evidence>
<evidence type="ECO:0000313" key="15">
    <source>
        <dbReference type="EMBL" id="RGM41012.1"/>
    </source>
</evidence>
<feature type="transmembrane region" description="Helical" evidence="13">
    <location>
        <begin position="254"/>
        <end position="276"/>
    </location>
</feature>
<keyword evidence="6" id="KW-0633">Potassium transport</keyword>
<reference evidence="17 18" key="1">
    <citation type="submission" date="2018-08" db="EMBL/GenBank/DDBJ databases">
        <title>A genome reference for cultivated species of the human gut microbiota.</title>
        <authorList>
            <person name="Zou Y."/>
            <person name="Xue W."/>
            <person name="Luo G."/>
        </authorList>
    </citation>
    <scope>NUCLEOTIDE SEQUENCE [LARGE SCALE GENOMIC DNA]</scope>
    <source>
        <strain evidence="16 19">AF24-16AC</strain>
        <strain evidence="15 17">OM08-14</strain>
        <strain evidence="14 18">TF10-3AC</strain>
    </source>
</reference>
<evidence type="ECO:0000256" key="10">
    <source>
        <dbReference type="ARBA" id="ARBA00023065"/>
    </source>
</evidence>
<dbReference type="Proteomes" id="UP000285750">
    <property type="component" value="Unassembled WGS sequence"/>
</dbReference>
<dbReference type="EMBL" id="QSQT01000010">
    <property type="protein sequence ID" value="RGK56478.1"/>
    <property type="molecule type" value="Genomic_DNA"/>
</dbReference>
<evidence type="ECO:0000256" key="12">
    <source>
        <dbReference type="PIRSR" id="PIRSR006247-1"/>
    </source>
</evidence>
<gene>
    <name evidence="16" type="ORF">DWY14_00605</name>
    <name evidence="15" type="ORF">DXC17_06530</name>
    <name evidence="14" type="ORF">DXD04_06760</name>
</gene>
<organism evidence="14 18">
    <name type="scientific">Phocaeicola plebeius</name>
    <dbReference type="NCBI Taxonomy" id="310297"/>
    <lineage>
        <taxon>Bacteria</taxon>
        <taxon>Pseudomonadati</taxon>
        <taxon>Bacteroidota</taxon>
        <taxon>Bacteroidia</taxon>
        <taxon>Bacteroidales</taxon>
        <taxon>Bacteroidaceae</taxon>
        <taxon>Phocaeicola</taxon>
    </lineage>
</organism>
<dbReference type="PIRSF" id="PIRSF006247">
    <property type="entry name" value="TrkH"/>
    <property type="match status" value="1"/>
</dbReference>
<keyword evidence="5" id="KW-0997">Cell inner membrane</keyword>
<keyword evidence="8 12" id="KW-0630">Potassium</keyword>
<proteinExistence type="inferred from homology"/>
<feature type="transmembrane region" description="Helical" evidence="13">
    <location>
        <begin position="201"/>
        <end position="225"/>
    </location>
</feature>
<comment type="subcellular location">
    <subcellularLocation>
        <location evidence="1">Cell inner membrane</location>
        <topology evidence="1">Multi-pass membrane protein</topology>
    </subcellularLocation>
</comment>
<evidence type="ECO:0000256" key="1">
    <source>
        <dbReference type="ARBA" id="ARBA00004429"/>
    </source>
</evidence>
<evidence type="ECO:0000256" key="8">
    <source>
        <dbReference type="ARBA" id="ARBA00022958"/>
    </source>
</evidence>
<sequence length="501" mass="55701">MDNIFEYDVPRSKGRKQGLINTRLIIYILGVLVLVEAGLFALCAGVSLLYEEPDYIYFVQTMGINIALGGSMVLVGKRTDNLISRRDGYCIVSVSWLLFTALGMLPFYFSGYIPSVADAFFETMSGFTTTGATILDDIESLPYGLLFWRSLTQWIGGLGIVLFTIALLPLFSGSSQQLFLSEATGVTHDKIHPKAKIMARYLWLIYIGLTLVETILLMCGGMNLFDAICHSFATTATGGFSTKQDSVSYWHSPFIEYVISIFMILSGVNFSLYYMALKGKYQNLLRDRELHWFLKSVGILTGIITIALFVTDYYDLETAFRKALFQVATTHTSCGFATDDYNLWPQFTWMLLLFAMLSGGCTGSTSGGVKNLRLLIIAQNIRNQFKQMLHPRAVLPVRVNKEAISSQVSATVYTFFATYLVCIFVGWTLLMCFGVGLTEAMSTVVSAIGNVGPGLGAFGPVFSWAALPDAAKWILSVLMFIGRLEIFGILLLFYRGFWEDN</sequence>
<evidence type="ECO:0000313" key="19">
    <source>
        <dbReference type="Proteomes" id="UP000285750"/>
    </source>
</evidence>
<feature type="transmembrane region" description="Helical" evidence="13">
    <location>
        <begin position="473"/>
        <end position="494"/>
    </location>
</feature>
<comment type="similarity">
    <text evidence="2">Belongs to the TrkH potassium transport family.</text>
</comment>
<accession>A0A3E4N386</accession>
<name>A0A3E4N386_9BACT</name>
<keyword evidence="18" id="KW-1185">Reference proteome</keyword>
<dbReference type="GO" id="GO:0005886">
    <property type="term" value="C:plasma membrane"/>
    <property type="evidence" value="ECO:0007669"/>
    <property type="project" value="UniProtKB-SubCell"/>
</dbReference>
<dbReference type="Proteomes" id="UP000260780">
    <property type="component" value="Unassembled WGS sequence"/>
</dbReference>
<dbReference type="InterPro" id="IPR003445">
    <property type="entry name" value="Cat_transpt"/>
</dbReference>
<keyword evidence="11 13" id="KW-0472">Membrane</keyword>
<dbReference type="EMBL" id="QSTF01000011">
    <property type="protein sequence ID" value="RGM41012.1"/>
    <property type="molecule type" value="Genomic_DNA"/>
</dbReference>
<keyword evidence="9 13" id="KW-1133">Transmembrane helix</keyword>
<evidence type="ECO:0000256" key="9">
    <source>
        <dbReference type="ARBA" id="ARBA00022989"/>
    </source>
</evidence>
<dbReference type="GO" id="GO:0015379">
    <property type="term" value="F:potassium:chloride symporter activity"/>
    <property type="evidence" value="ECO:0007669"/>
    <property type="project" value="InterPro"/>
</dbReference>
<dbReference type="PANTHER" id="PTHR32024">
    <property type="entry name" value="TRK SYSTEM POTASSIUM UPTAKE PROTEIN TRKG-RELATED"/>
    <property type="match status" value="1"/>
</dbReference>
<dbReference type="GO" id="GO:0046872">
    <property type="term" value="F:metal ion binding"/>
    <property type="evidence" value="ECO:0007669"/>
    <property type="project" value="UniProtKB-KW"/>
</dbReference>
<feature type="binding site" evidence="12">
    <location>
        <position position="129"/>
    </location>
    <ligand>
        <name>K(+)</name>
        <dbReference type="ChEBI" id="CHEBI:29103"/>
    </ligand>
</feature>
<evidence type="ECO:0000256" key="4">
    <source>
        <dbReference type="ARBA" id="ARBA00022475"/>
    </source>
</evidence>
<keyword evidence="3" id="KW-0813">Transport</keyword>
<feature type="transmembrane region" description="Helical" evidence="13">
    <location>
        <begin position="55"/>
        <end position="76"/>
    </location>
</feature>
<evidence type="ECO:0000256" key="2">
    <source>
        <dbReference type="ARBA" id="ARBA00009137"/>
    </source>
</evidence>
<dbReference type="AlphaFoldDB" id="A0A3E4N386"/>
<evidence type="ECO:0000256" key="3">
    <source>
        <dbReference type="ARBA" id="ARBA00022448"/>
    </source>
</evidence>